<evidence type="ECO:0000256" key="7">
    <source>
        <dbReference type="ARBA" id="ARBA00023316"/>
    </source>
</evidence>
<evidence type="ECO:0000313" key="10">
    <source>
        <dbReference type="EMBL" id="THU46194.1"/>
    </source>
</evidence>
<sequence length="145" mass="15310">MQSLTIAESKKVVISGLTSLNSELFHIAQQHPETGRDHHGPGHSPNTDGIHIQKSSDVAVIDTRIETGDDCIPMGEGSTNDWIEKIDCGAGHGIRCSSPFLLSLSPVSKMRSIGSLGSTPSEAGMQNITVTSVAFSGTENGLRIN</sequence>
<evidence type="ECO:0008006" key="12">
    <source>
        <dbReference type="Google" id="ProtNLM"/>
    </source>
</evidence>
<evidence type="ECO:0000256" key="9">
    <source>
        <dbReference type="SAM" id="MobiDB-lite"/>
    </source>
</evidence>
<comment type="subcellular location">
    <subcellularLocation>
        <location evidence="1">Secreted</location>
        <location evidence="1">Cell wall</location>
    </subcellularLocation>
</comment>
<organism evidence="10 11">
    <name type="scientific">Musa balbisiana</name>
    <name type="common">Banana</name>
    <dbReference type="NCBI Taxonomy" id="52838"/>
    <lineage>
        <taxon>Eukaryota</taxon>
        <taxon>Viridiplantae</taxon>
        <taxon>Streptophyta</taxon>
        <taxon>Embryophyta</taxon>
        <taxon>Tracheophyta</taxon>
        <taxon>Spermatophyta</taxon>
        <taxon>Magnoliopsida</taxon>
        <taxon>Liliopsida</taxon>
        <taxon>Zingiberales</taxon>
        <taxon>Musaceae</taxon>
        <taxon>Musa</taxon>
    </lineage>
</organism>
<evidence type="ECO:0000256" key="2">
    <source>
        <dbReference type="ARBA" id="ARBA00008834"/>
    </source>
</evidence>
<accession>A0A4S8IET0</accession>
<dbReference type="SUPFAM" id="SSF51126">
    <property type="entry name" value="Pectin lyase-like"/>
    <property type="match status" value="1"/>
</dbReference>
<dbReference type="Proteomes" id="UP000317650">
    <property type="component" value="Chromosome 9"/>
</dbReference>
<keyword evidence="6 8" id="KW-0326">Glycosidase</keyword>
<gene>
    <name evidence="10" type="ORF">C4D60_Mb09t02380</name>
</gene>
<evidence type="ECO:0000256" key="4">
    <source>
        <dbReference type="ARBA" id="ARBA00022525"/>
    </source>
</evidence>
<dbReference type="Pfam" id="PF00295">
    <property type="entry name" value="Glyco_hydro_28"/>
    <property type="match status" value="1"/>
</dbReference>
<dbReference type="GO" id="GO:0071555">
    <property type="term" value="P:cell wall organization"/>
    <property type="evidence" value="ECO:0007669"/>
    <property type="project" value="UniProtKB-KW"/>
</dbReference>
<evidence type="ECO:0000256" key="3">
    <source>
        <dbReference type="ARBA" id="ARBA00022512"/>
    </source>
</evidence>
<protein>
    <recommendedName>
        <fullName evidence="12">Polygalacturonase</fullName>
    </recommendedName>
</protein>
<dbReference type="GO" id="GO:0005975">
    <property type="term" value="P:carbohydrate metabolic process"/>
    <property type="evidence" value="ECO:0007669"/>
    <property type="project" value="InterPro"/>
</dbReference>
<name>A0A4S8IET0_MUSBA</name>
<dbReference type="InterPro" id="IPR011050">
    <property type="entry name" value="Pectin_lyase_fold/virulence"/>
</dbReference>
<dbReference type="AlphaFoldDB" id="A0A4S8IET0"/>
<evidence type="ECO:0000256" key="1">
    <source>
        <dbReference type="ARBA" id="ARBA00004191"/>
    </source>
</evidence>
<dbReference type="EMBL" id="PYDT01000010">
    <property type="protein sequence ID" value="THU46194.1"/>
    <property type="molecule type" value="Genomic_DNA"/>
</dbReference>
<feature type="region of interest" description="Disordered" evidence="9">
    <location>
        <begin position="31"/>
        <end position="50"/>
    </location>
</feature>
<evidence type="ECO:0000256" key="5">
    <source>
        <dbReference type="ARBA" id="ARBA00022801"/>
    </source>
</evidence>
<comment type="similarity">
    <text evidence="2 8">Belongs to the glycosyl hydrolase 28 family.</text>
</comment>
<keyword evidence="4" id="KW-0964">Secreted</keyword>
<keyword evidence="7" id="KW-0961">Cell wall biogenesis/degradation</keyword>
<evidence type="ECO:0000313" key="11">
    <source>
        <dbReference type="Proteomes" id="UP000317650"/>
    </source>
</evidence>
<keyword evidence="11" id="KW-1185">Reference proteome</keyword>
<dbReference type="Gene3D" id="2.160.20.10">
    <property type="entry name" value="Single-stranded right-handed beta-helix, Pectin lyase-like"/>
    <property type="match status" value="1"/>
</dbReference>
<dbReference type="InterPro" id="IPR012334">
    <property type="entry name" value="Pectin_lyas_fold"/>
</dbReference>
<dbReference type="PANTHER" id="PTHR31375">
    <property type="match status" value="1"/>
</dbReference>
<dbReference type="InterPro" id="IPR000743">
    <property type="entry name" value="Glyco_hydro_28"/>
</dbReference>
<proteinExistence type="inferred from homology"/>
<reference evidence="10 11" key="1">
    <citation type="journal article" date="2019" name="Nat. Plants">
        <title>Genome sequencing of Musa balbisiana reveals subgenome evolution and function divergence in polyploid bananas.</title>
        <authorList>
            <person name="Yao X."/>
        </authorList>
    </citation>
    <scope>NUCLEOTIDE SEQUENCE [LARGE SCALE GENOMIC DNA]</scope>
    <source>
        <strain evidence="11">cv. DH-PKW</strain>
        <tissue evidence="10">Leaves</tissue>
    </source>
</reference>
<dbReference type="STRING" id="52838.A0A4S8IET0"/>
<comment type="caution">
    <text evidence="10">The sequence shown here is derived from an EMBL/GenBank/DDBJ whole genome shotgun (WGS) entry which is preliminary data.</text>
</comment>
<keyword evidence="3" id="KW-0134">Cell wall</keyword>
<dbReference type="GO" id="GO:0004650">
    <property type="term" value="F:polygalacturonase activity"/>
    <property type="evidence" value="ECO:0007669"/>
    <property type="project" value="InterPro"/>
</dbReference>
<evidence type="ECO:0000256" key="8">
    <source>
        <dbReference type="RuleBase" id="RU361169"/>
    </source>
</evidence>
<keyword evidence="5 8" id="KW-0378">Hydrolase</keyword>
<evidence type="ECO:0000256" key="6">
    <source>
        <dbReference type="ARBA" id="ARBA00023295"/>
    </source>
</evidence>